<organism evidence="1 2">
    <name type="scientific">Psilocybe cubensis</name>
    <name type="common">Psychedelic mushroom</name>
    <name type="synonym">Stropharia cubensis</name>
    <dbReference type="NCBI Taxonomy" id="181762"/>
    <lineage>
        <taxon>Eukaryota</taxon>
        <taxon>Fungi</taxon>
        <taxon>Dikarya</taxon>
        <taxon>Basidiomycota</taxon>
        <taxon>Agaricomycotina</taxon>
        <taxon>Agaricomycetes</taxon>
        <taxon>Agaricomycetidae</taxon>
        <taxon>Agaricales</taxon>
        <taxon>Agaricineae</taxon>
        <taxon>Strophariaceae</taxon>
        <taxon>Psilocybe</taxon>
    </lineage>
</organism>
<proteinExistence type="predicted"/>
<evidence type="ECO:0000313" key="1">
    <source>
        <dbReference type="EMBL" id="KAH9477006.1"/>
    </source>
</evidence>
<accession>A0ACB8GMW1</accession>
<name>A0ACB8GMW1_PSICU</name>
<dbReference type="EMBL" id="JAFIQS020000010">
    <property type="protein sequence ID" value="KAH9477006.1"/>
    <property type="molecule type" value="Genomic_DNA"/>
</dbReference>
<protein>
    <submittedName>
        <fullName evidence="1">Regulator of nonsense transcripts 1-like protein</fullName>
    </submittedName>
</protein>
<comment type="caution">
    <text evidence="1">The sequence shown here is derived from an EMBL/GenBank/DDBJ whole genome shotgun (WGS) entry which is preliminary data.</text>
</comment>
<evidence type="ECO:0000313" key="2">
    <source>
        <dbReference type="Proteomes" id="UP000664032"/>
    </source>
</evidence>
<keyword evidence="2" id="KW-1185">Reference proteome</keyword>
<reference evidence="1" key="1">
    <citation type="submission" date="2021-10" db="EMBL/GenBank/DDBJ databases">
        <title>Psilocybe cubensis genome.</title>
        <authorList>
            <person name="Mckernan K.J."/>
            <person name="Crawford S."/>
            <person name="Trippe A."/>
            <person name="Kane L.T."/>
            <person name="Mclaughlin S."/>
        </authorList>
    </citation>
    <scope>NUCLEOTIDE SEQUENCE</scope>
    <source>
        <strain evidence="1">MGC-MH-2018</strain>
    </source>
</reference>
<gene>
    <name evidence="1" type="ORF">JR316_0010922</name>
</gene>
<dbReference type="Proteomes" id="UP000664032">
    <property type="component" value="Unassembled WGS sequence"/>
</dbReference>
<sequence>MTSRTKLKRKEVDDVLGGDAMWAHADQTQASCPKCNHDSAYFYQLQIRSADEPMTTLPRNGSVCLKRALIAPISTRAAARPSHQRTNPITSSTPHNSNTNNLILGNKSLHRPSSSICAGPSYRHASTSAQTRPAAVADDASASIPAFTKEEQDDIFFTHANEFAVESIRPTYSVTRQSAAEGEWLQDNDDVPAVPKKGAYKPEVLFDWRKRAPSRLAAEKNKVYKRRKRATLGDLRPGDPYYDETQEYSTKFLKLLSLEEAEDEAELRHRLSTWSLERLQKEGYCITGLKAYWLSQNQFGRPVACFNFGPGLELPENKFENGTQVLMSRLDPLKEHPVIGSVLSRGTSHIHVCFQSLMDLNEGFWRLDVGRPNIMYERMRAAISHMDNDVTEIEGKEPDEKTQYVLQGTHLRDVLLRSLSESSSSSPDAKDDNGEDGETVCKVDSRTSLADFKNGGAFKYDQRIHSWARRYSQPNPIVIDGDPPLPNVNASQLRAMAAMIGDRVSLIQGPPGTGKTKTIIETVKLLKVEFEVPHPLLVCTYTNVAVDNLVDGLARAGLKPLRVGYSGNVRESLIEHTLDAKLSAHPLHPKLTQLVDESAQTAKEIEDLWRRSRTLELKIKETAAPRKNVMTRASNMRKALFAMQTKQMRRKTKIYAMQQQMLQDVVRDADVICTTCITTACNALNVVDFPVVFLDEASMSTEPASLIPIMKGSRHLALIGDHKQLPPVIISPQAKEGGLGVSLFERLTEEGHVPTVMLDMQYRMHPAISHFPSKEFYDLALLDGTVDAGGNALPGLEPPSSMHLLPDNKRTFKPSVIFLDHTGNESIKSKSRVNITEAHIVMSVVEDLLLSNPHLRGEDIGIIAPYAAQIKLLTRFLNVDAEYKKRFESVLGTHRAMQLGQIEIKTVDGFEGREKEVIVFSTVRNNSAGHIGFLADRKRLNVGLTRAKRGLFVVGSIATLRAGQSEADHDMSVGAGVDAVDALADADVLEAEFVDGKVKSKAKAKGKGKGKGSDSWRRYAEYLVNGNLVVSLTGEELERALYGHVKAVEAQDLAVRWELQQQQQQQQA</sequence>